<keyword evidence="2" id="KW-1185">Reference proteome</keyword>
<evidence type="ECO:0000313" key="1">
    <source>
        <dbReference type="EMBL" id="MEY6432919.1"/>
    </source>
</evidence>
<gene>
    <name evidence="1" type="ORF">ABC977_10925</name>
</gene>
<evidence type="ECO:0000313" key="2">
    <source>
        <dbReference type="Proteomes" id="UP001564408"/>
    </source>
</evidence>
<organism evidence="1 2">
    <name type="scientific">Thioalkalicoccus limnaeus</name>
    <dbReference type="NCBI Taxonomy" id="120681"/>
    <lineage>
        <taxon>Bacteria</taxon>
        <taxon>Pseudomonadati</taxon>
        <taxon>Pseudomonadota</taxon>
        <taxon>Gammaproteobacteria</taxon>
        <taxon>Chromatiales</taxon>
        <taxon>Chromatiaceae</taxon>
        <taxon>Thioalkalicoccus</taxon>
    </lineage>
</organism>
<comment type="caution">
    <text evidence="1">The sequence shown here is derived from an EMBL/GenBank/DDBJ whole genome shotgun (WGS) entry which is preliminary data.</text>
</comment>
<protein>
    <submittedName>
        <fullName evidence="1">Uncharacterized protein</fullName>
    </submittedName>
</protein>
<dbReference type="EMBL" id="JBDKXB010000013">
    <property type="protein sequence ID" value="MEY6432919.1"/>
    <property type="molecule type" value="Genomic_DNA"/>
</dbReference>
<proteinExistence type="predicted"/>
<sequence length="74" mass="8483">MRTLRRWRTWWREQLSQTSLWCGAQGRFVPPVDWSQAPASLLDRFGGDAGDALAALLRFLSPLTSHSARFHEGR</sequence>
<reference evidence="1 2" key="1">
    <citation type="submission" date="2024-05" db="EMBL/GenBank/DDBJ databases">
        <title>Genome Sequence and Characterization of the New Strain Purple Sulfur Bacterium of Genus Thioalkalicoccus.</title>
        <authorList>
            <person name="Bryantseva I.A."/>
            <person name="Kyndt J.A."/>
            <person name="Imhoff J.F."/>
        </authorList>
    </citation>
    <scope>NUCLEOTIDE SEQUENCE [LARGE SCALE GENOMIC DNA]</scope>
    <source>
        <strain evidence="1 2">Um2</strain>
    </source>
</reference>
<name>A0ABV4BG23_9GAMM</name>
<accession>A0ABV4BG23</accession>
<dbReference type="RefSeq" id="WP_369667305.1">
    <property type="nucleotide sequence ID" value="NZ_JBDKXB010000013.1"/>
</dbReference>
<dbReference type="Proteomes" id="UP001564408">
    <property type="component" value="Unassembled WGS sequence"/>
</dbReference>